<dbReference type="OrthoDB" id="5298944at2"/>
<accession>A0A2T0RUS6</accession>
<proteinExistence type="predicted"/>
<dbReference type="GO" id="GO:0009307">
    <property type="term" value="P:DNA restriction-modification system"/>
    <property type="evidence" value="ECO:0007669"/>
    <property type="project" value="UniProtKB-KW"/>
</dbReference>
<dbReference type="InterPro" id="IPR052021">
    <property type="entry name" value="Type-I_RS_S_subunit"/>
</dbReference>
<keyword evidence="4" id="KW-1185">Reference proteome</keyword>
<evidence type="ECO:0000256" key="2">
    <source>
        <dbReference type="ARBA" id="ARBA00023125"/>
    </source>
</evidence>
<organism evidence="3 4">
    <name type="scientific">Aliiruegeria haliotis</name>
    <dbReference type="NCBI Taxonomy" id="1280846"/>
    <lineage>
        <taxon>Bacteria</taxon>
        <taxon>Pseudomonadati</taxon>
        <taxon>Pseudomonadota</taxon>
        <taxon>Alphaproteobacteria</taxon>
        <taxon>Rhodobacterales</taxon>
        <taxon>Roseobacteraceae</taxon>
        <taxon>Aliiruegeria</taxon>
    </lineage>
</organism>
<dbReference type="EMBL" id="PVTD01000002">
    <property type="protein sequence ID" value="PRY24956.1"/>
    <property type="molecule type" value="Genomic_DNA"/>
</dbReference>
<evidence type="ECO:0000256" key="1">
    <source>
        <dbReference type="ARBA" id="ARBA00022747"/>
    </source>
</evidence>
<dbReference type="RefSeq" id="WP_106203899.1">
    <property type="nucleotide sequence ID" value="NZ_PVTD01000002.1"/>
</dbReference>
<evidence type="ECO:0008006" key="5">
    <source>
        <dbReference type="Google" id="ProtNLM"/>
    </source>
</evidence>
<dbReference type="Gene3D" id="3.90.220.20">
    <property type="entry name" value="DNA methylase specificity domains"/>
    <property type="match status" value="2"/>
</dbReference>
<dbReference type="Proteomes" id="UP000239480">
    <property type="component" value="Unassembled WGS sequence"/>
</dbReference>
<keyword evidence="1" id="KW-0680">Restriction system</keyword>
<dbReference type="PANTHER" id="PTHR30408:SF12">
    <property type="entry name" value="TYPE I RESTRICTION ENZYME MJAVIII SPECIFICITY SUBUNIT"/>
    <property type="match status" value="1"/>
</dbReference>
<evidence type="ECO:0000313" key="4">
    <source>
        <dbReference type="Proteomes" id="UP000239480"/>
    </source>
</evidence>
<protein>
    <recommendedName>
        <fullName evidence="5">Type I restriction enzyme S subunit</fullName>
    </recommendedName>
</protein>
<dbReference type="InterPro" id="IPR044946">
    <property type="entry name" value="Restrct_endonuc_typeI_TRD_sf"/>
</dbReference>
<sequence length="482" mass="54515">MTDHLRFSIKRSELRSRILIPKYYDPELGENAELAQSEFTLKPLGELLEEGPQGSRLGHWVRRDNYGTGSIPYVRTSDLEAWRIRPDFKKGLSEEVYEQFRDKQDVRPYDLLFVAHGTYLVGNVGIVLPGEERLVLQDHVFRLRLSNSAEISPHYLLAALSTSFCRRQVRAKQFSADIIDKIGNRHLEVLIPIHKERTIREDVSRSVEELLSEQNSISQNVSRIIGADFRMLRERPETNLGFRIKPSGIKSRILIPKYYDPSLVADIEAKAAEHDANWIEISELVASGLLSVTTGVEVGKLAYGTGEIPFLRTSDIAGLEVRHDPKHCVSHAIFEQYEDKASLEPNDILLVRDGTYLVGSSALVGNETGPSLCCGGMYRLRSNNKDELDPIVLLALLNQPLSRRQMRAKQFTRDVIDTLGKRLLEVLIPSPFSPNSLEMGARLSAEMRRKARVRLRLQDATGQIEPDIPDRSIGRPGWSMRA</sequence>
<gene>
    <name evidence="3" type="ORF">CLV78_102129</name>
</gene>
<dbReference type="GO" id="GO:0003677">
    <property type="term" value="F:DNA binding"/>
    <property type="evidence" value="ECO:0007669"/>
    <property type="project" value="UniProtKB-KW"/>
</dbReference>
<evidence type="ECO:0000313" key="3">
    <source>
        <dbReference type="EMBL" id="PRY24956.1"/>
    </source>
</evidence>
<dbReference type="AlphaFoldDB" id="A0A2T0RUS6"/>
<comment type="caution">
    <text evidence="3">The sequence shown here is derived from an EMBL/GenBank/DDBJ whole genome shotgun (WGS) entry which is preliminary data.</text>
</comment>
<keyword evidence="2" id="KW-0238">DNA-binding</keyword>
<dbReference type="PANTHER" id="PTHR30408">
    <property type="entry name" value="TYPE-1 RESTRICTION ENZYME ECOKI SPECIFICITY PROTEIN"/>
    <property type="match status" value="1"/>
</dbReference>
<dbReference type="SUPFAM" id="SSF116734">
    <property type="entry name" value="DNA methylase specificity domain"/>
    <property type="match status" value="2"/>
</dbReference>
<reference evidence="3 4" key="1">
    <citation type="submission" date="2018-03" db="EMBL/GenBank/DDBJ databases">
        <title>Genomic Encyclopedia of Archaeal and Bacterial Type Strains, Phase II (KMG-II): from individual species to whole genera.</title>
        <authorList>
            <person name="Goeker M."/>
        </authorList>
    </citation>
    <scope>NUCLEOTIDE SEQUENCE [LARGE SCALE GENOMIC DNA]</scope>
    <source>
        <strain evidence="3 4">DSM 29328</strain>
    </source>
</reference>
<name>A0A2T0RUS6_9RHOB</name>